<comment type="caution">
    <text evidence="3">The sequence shown here is derived from an EMBL/GenBank/DDBJ whole genome shotgun (WGS) entry which is preliminary data.</text>
</comment>
<organism evidence="3 4">
    <name type="scientific">Caproiciproducens faecalis</name>
    <dbReference type="NCBI Taxonomy" id="2820301"/>
    <lineage>
        <taxon>Bacteria</taxon>
        <taxon>Bacillati</taxon>
        <taxon>Bacillota</taxon>
        <taxon>Clostridia</taxon>
        <taxon>Eubacteriales</taxon>
        <taxon>Acutalibacteraceae</taxon>
        <taxon>Caproiciproducens</taxon>
    </lineage>
</organism>
<dbReference type="CDD" id="cd06088">
    <property type="entry name" value="KOW_RPL14"/>
    <property type="match status" value="1"/>
</dbReference>
<keyword evidence="2" id="KW-0687">Ribonucleoprotein</keyword>
<keyword evidence="4" id="KW-1185">Reference proteome</keyword>
<dbReference type="InterPro" id="IPR041985">
    <property type="entry name" value="Ribosomal_eL14_KOW"/>
</dbReference>
<evidence type="ECO:0000256" key="1">
    <source>
        <dbReference type="ARBA" id="ARBA00022980"/>
    </source>
</evidence>
<dbReference type="InterPro" id="IPR008991">
    <property type="entry name" value="Translation_prot_SH3-like_sf"/>
</dbReference>
<dbReference type="RefSeq" id="WP_219964956.1">
    <property type="nucleotide sequence ID" value="NZ_JAGFNZ010000002.1"/>
</dbReference>
<sequence length="89" mass="9768">MDFVRGLVVRSAAGRDKDGFFTVLEADAGFAMICDGKRRSLDHPKRKKLKHLCPTKTVLAEGSMQTNREIRAALSAFSAGGRFPQEEGN</sequence>
<name>A0ABS7DMM8_9FIRM</name>
<evidence type="ECO:0000313" key="3">
    <source>
        <dbReference type="EMBL" id="MBW7572559.1"/>
    </source>
</evidence>
<proteinExistence type="predicted"/>
<dbReference type="SUPFAM" id="SSF50104">
    <property type="entry name" value="Translation proteins SH3-like domain"/>
    <property type="match status" value="1"/>
</dbReference>
<evidence type="ECO:0000256" key="2">
    <source>
        <dbReference type="ARBA" id="ARBA00023274"/>
    </source>
</evidence>
<dbReference type="EMBL" id="JAGFNZ010000002">
    <property type="protein sequence ID" value="MBW7572559.1"/>
    <property type="molecule type" value="Genomic_DNA"/>
</dbReference>
<accession>A0ABS7DMM8</accession>
<protein>
    <submittedName>
        <fullName evidence="3">KOW domain-containing RNA-binding protein</fullName>
    </submittedName>
</protein>
<evidence type="ECO:0000313" key="4">
    <source>
        <dbReference type="Proteomes" id="UP000719942"/>
    </source>
</evidence>
<reference evidence="3 4" key="1">
    <citation type="submission" date="2021-03" db="EMBL/GenBank/DDBJ databases">
        <title>Caproiciproducens sp. nov. isolated from feces of cow.</title>
        <authorList>
            <person name="Choi J.-Y."/>
        </authorList>
    </citation>
    <scope>NUCLEOTIDE SEQUENCE [LARGE SCALE GENOMIC DNA]</scope>
    <source>
        <strain evidence="3 4">AGMB10547</strain>
    </source>
</reference>
<gene>
    <name evidence="3" type="ORF">J5W02_07010</name>
</gene>
<keyword evidence="1" id="KW-0689">Ribosomal protein</keyword>
<dbReference type="Proteomes" id="UP000719942">
    <property type="component" value="Unassembled WGS sequence"/>
</dbReference>